<keyword evidence="8 11" id="KW-0067">ATP-binding</keyword>
<reference evidence="16" key="1">
    <citation type="submission" date="2025-08" db="UniProtKB">
        <authorList>
            <consortium name="RefSeq"/>
        </authorList>
    </citation>
    <scope>IDENTIFICATION</scope>
    <source>
        <tissue evidence="16">Young leaves</tissue>
    </source>
</reference>
<dbReference type="InterPro" id="IPR000719">
    <property type="entry name" value="Prot_kinase_dom"/>
</dbReference>
<dbReference type="KEGG" id="cmos:111447440"/>
<dbReference type="GeneID" id="111447440"/>
<comment type="similarity">
    <text evidence="12">Belongs to the protein kinase superfamily.</text>
</comment>
<dbReference type="Pfam" id="PF07714">
    <property type="entry name" value="PK_Tyr_Ser-Thr"/>
    <property type="match status" value="1"/>
</dbReference>
<dbReference type="AlphaFoldDB" id="A0A6J1FPU4"/>
<keyword evidence="3" id="KW-0472">Membrane</keyword>
<comment type="catalytic activity">
    <reaction evidence="10">
        <text>L-seryl-[protein] + ATP = O-phospho-L-seryl-[protein] + ADP + H(+)</text>
        <dbReference type="Rhea" id="RHEA:17989"/>
        <dbReference type="Rhea" id="RHEA-COMP:9863"/>
        <dbReference type="Rhea" id="RHEA-COMP:11604"/>
        <dbReference type="ChEBI" id="CHEBI:15378"/>
        <dbReference type="ChEBI" id="CHEBI:29999"/>
        <dbReference type="ChEBI" id="CHEBI:30616"/>
        <dbReference type="ChEBI" id="CHEBI:83421"/>
        <dbReference type="ChEBI" id="CHEBI:456216"/>
        <dbReference type="EC" id="2.7.11.1"/>
    </reaction>
</comment>
<feature type="compositionally biased region" description="Low complexity" evidence="13">
    <location>
        <begin position="7"/>
        <end position="23"/>
    </location>
</feature>
<keyword evidence="5" id="KW-0808">Transferase</keyword>
<comment type="subcellular location">
    <subcellularLocation>
        <location evidence="1">Cell membrane</location>
    </subcellularLocation>
</comment>
<evidence type="ECO:0000256" key="11">
    <source>
        <dbReference type="PROSITE-ProRule" id="PRU10141"/>
    </source>
</evidence>
<dbReference type="FunFam" id="1.10.510.10:FF:000095">
    <property type="entry name" value="protein STRUBBELIG-RECEPTOR FAMILY 8"/>
    <property type="match status" value="1"/>
</dbReference>
<feature type="compositionally biased region" description="Polar residues" evidence="13">
    <location>
        <begin position="24"/>
        <end position="33"/>
    </location>
</feature>
<dbReference type="InterPro" id="IPR050823">
    <property type="entry name" value="Plant_Ser_Thr_Prot_Kinase"/>
</dbReference>
<evidence type="ECO:0000256" key="5">
    <source>
        <dbReference type="ARBA" id="ARBA00022679"/>
    </source>
</evidence>
<keyword evidence="6 11" id="KW-0547">Nucleotide-binding</keyword>
<dbReference type="Gene3D" id="3.30.200.20">
    <property type="entry name" value="Phosphorylase Kinase, domain 1"/>
    <property type="match status" value="1"/>
</dbReference>
<keyword evidence="3" id="KW-1003">Cell membrane</keyword>
<dbReference type="PROSITE" id="PS00108">
    <property type="entry name" value="PROTEIN_KINASE_ST"/>
    <property type="match status" value="1"/>
</dbReference>
<dbReference type="PROSITE" id="PS50011">
    <property type="entry name" value="PROTEIN_KINASE_DOM"/>
    <property type="match status" value="1"/>
</dbReference>
<dbReference type="Proteomes" id="UP000504609">
    <property type="component" value="Unplaced"/>
</dbReference>
<evidence type="ECO:0000256" key="1">
    <source>
        <dbReference type="ARBA" id="ARBA00004236"/>
    </source>
</evidence>
<dbReference type="InterPro" id="IPR001245">
    <property type="entry name" value="Ser-Thr/Tyr_kinase_cat_dom"/>
</dbReference>
<dbReference type="SUPFAM" id="SSF56112">
    <property type="entry name" value="Protein kinase-like (PK-like)"/>
    <property type="match status" value="1"/>
</dbReference>
<evidence type="ECO:0000256" key="3">
    <source>
        <dbReference type="ARBA" id="ARBA00022475"/>
    </source>
</evidence>
<feature type="binding site" evidence="11">
    <location>
        <position position="126"/>
    </location>
    <ligand>
        <name>ATP</name>
        <dbReference type="ChEBI" id="CHEBI:30616"/>
    </ligand>
</feature>
<gene>
    <name evidence="16" type="primary">LOC111447440</name>
</gene>
<dbReference type="GO" id="GO:0005886">
    <property type="term" value="C:plasma membrane"/>
    <property type="evidence" value="ECO:0007669"/>
    <property type="project" value="UniProtKB-SubCell"/>
</dbReference>
<keyword evidence="4 12" id="KW-0723">Serine/threonine-protein kinase</keyword>
<feature type="region of interest" description="Disordered" evidence="13">
    <location>
        <begin position="1"/>
        <end position="33"/>
    </location>
</feature>
<dbReference type="PANTHER" id="PTHR45621">
    <property type="entry name" value="OS01G0588500 PROTEIN-RELATED"/>
    <property type="match status" value="1"/>
</dbReference>
<protein>
    <recommendedName>
        <fullName evidence="2">non-specific serine/threonine protein kinase</fullName>
        <ecNumber evidence="2">2.7.11.1</ecNumber>
    </recommendedName>
</protein>
<feature type="domain" description="Protein kinase" evidence="14">
    <location>
        <begin position="87"/>
        <end position="372"/>
    </location>
</feature>
<proteinExistence type="inferred from homology"/>
<evidence type="ECO:0000256" key="7">
    <source>
        <dbReference type="ARBA" id="ARBA00022777"/>
    </source>
</evidence>
<feature type="compositionally biased region" description="Basic residues" evidence="13">
    <location>
        <begin position="392"/>
        <end position="406"/>
    </location>
</feature>
<dbReference type="GO" id="GO:0005524">
    <property type="term" value="F:ATP binding"/>
    <property type="evidence" value="ECO:0007669"/>
    <property type="project" value="UniProtKB-UniRule"/>
</dbReference>
<keyword evidence="7 16" id="KW-0418">Kinase</keyword>
<keyword evidence="15" id="KW-1185">Reference proteome</keyword>
<evidence type="ECO:0000256" key="9">
    <source>
        <dbReference type="ARBA" id="ARBA00047899"/>
    </source>
</evidence>
<dbReference type="Gene3D" id="1.10.510.10">
    <property type="entry name" value="Transferase(Phosphotransferase) domain 1"/>
    <property type="match status" value="1"/>
</dbReference>
<evidence type="ECO:0000256" key="13">
    <source>
        <dbReference type="SAM" id="MobiDB-lite"/>
    </source>
</evidence>
<sequence>MGNCLASSPCHSSSIRSRTLSSTPGTSSNYSRNVGFSGSTSSTAGVSQFSEAASVDVSEPSLNGQILDHPNLKEFSFSEMKLATKNFRPESLLGRGGFGKVYKGCLDEKTLAPSKSNSGMMVAIKKLNPESVQGFQEWQAEVNFLGRLNHPNLVKLLGFCWEEKDLLLVYEFLPRGSLENHLFGRRSSIDPLSWEIRIKIAIGAAKGLAFLHASEREVIYRDFKASNILLDMSYNAKISDFGLARLGPAGEASHVTTRIMGTYGYVAPEYMNTGHLYVKSDVYGFGVVLLEIMAGLRAHDATRCSEQRNLVDWAKPLLMKRKKIKSLMDRSIDGQYPLKAAVLLGDLTLKCLETDPRKRPSMQEVLETLEQIEKLKDKPKGSKISNSQSKQLHQRHAKSSSAKRHR</sequence>
<accession>A0A6J1FPU4</accession>
<organism evidence="15 16">
    <name type="scientific">Cucurbita moschata</name>
    <name type="common">Winter crookneck squash</name>
    <name type="synonym">Cucurbita pepo var. moschata</name>
    <dbReference type="NCBI Taxonomy" id="3662"/>
    <lineage>
        <taxon>Eukaryota</taxon>
        <taxon>Viridiplantae</taxon>
        <taxon>Streptophyta</taxon>
        <taxon>Embryophyta</taxon>
        <taxon>Tracheophyta</taxon>
        <taxon>Spermatophyta</taxon>
        <taxon>Magnoliopsida</taxon>
        <taxon>eudicotyledons</taxon>
        <taxon>Gunneridae</taxon>
        <taxon>Pentapetalae</taxon>
        <taxon>rosids</taxon>
        <taxon>fabids</taxon>
        <taxon>Cucurbitales</taxon>
        <taxon>Cucurbitaceae</taxon>
        <taxon>Cucurbiteae</taxon>
        <taxon>Cucurbita</taxon>
    </lineage>
</organism>
<dbReference type="InterPro" id="IPR008271">
    <property type="entry name" value="Ser/Thr_kinase_AS"/>
</dbReference>
<dbReference type="PROSITE" id="PS00107">
    <property type="entry name" value="PROTEIN_KINASE_ATP"/>
    <property type="match status" value="1"/>
</dbReference>
<evidence type="ECO:0000256" key="6">
    <source>
        <dbReference type="ARBA" id="ARBA00022741"/>
    </source>
</evidence>
<dbReference type="InterPro" id="IPR011009">
    <property type="entry name" value="Kinase-like_dom_sf"/>
</dbReference>
<evidence type="ECO:0000313" key="15">
    <source>
        <dbReference type="Proteomes" id="UP000504609"/>
    </source>
</evidence>
<evidence type="ECO:0000256" key="4">
    <source>
        <dbReference type="ARBA" id="ARBA00022527"/>
    </source>
</evidence>
<evidence type="ECO:0000313" key="16">
    <source>
        <dbReference type="RefSeq" id="XP_022942771.1"/>
    </source>
</evidence>
<dbReference type="RefSeq" id="XP_022942771.1">
    <property type="nucleotide sequence ID" value="XM_023087003.1"/>
</dbReference>
<evidence type="ECO:0000256" key="2">
    <source>
        <dbReference type="ARBA" id="ARBA00012513"/>
    </source>
</evidence>
<evidence type="ECO:0000259" key="14">
    <source>
        <dbReference type="PROSITE" id="PS50011"/>
    </source>
</evidence>
<evidence type="ECO:0000256" key="8">
    <source>
        <dbReference type="ARBA" id="ARBA00022840"/>
    </source>
</evidence>
<feature type="region of interest" description="Disordered" evidence="13">
    <location>
        <begin position="371"/>
        <end position="406"/>
    </location>
</feature>
<dbReference type="GO" id="GO:0004674">
    <property type="term" value="F:protein serine/threonine kinase activity"/>
    <property type="evidence" value="ECO:0007669"/>
    <property type="project" value="UniProtKB-KW"/>
</dbReference>
<dbReference type="CDD" id="cd14066">
    <property type="entry name" value="STKc_IRAK"/>
    <property type="match status" value="1"/>
</dbReference>
<dbReference type="FunFam" id="3.30.200.20:FF:000228">
    <property type="entry name" value="Serine/threonine-protein kinase BIK1"/>
    <property type="match status" value="1"/>
</dbReference>
<dbReference type="EC" id="2.7.11.1" evidence="2"/>
<evidence type="ECO:0000256" key="10">
    <source>
        <dbReference type="ARBA" id="ARBA00048679"/>
    </source>
</evidence>
<dbReference type="InterPro" id="IPR017441">
    <property type="entry name" value="Protein_kinase_ATP_BS"/>
</dbReference>
<feature type="compositionally biased region" description="Basic and acidic residues" evidence="13">
    <location>
        <begin position="371"/>
        <end position="380"/>
    </location>
</feature>
<comment type="catalytic activity">
    <reaction evidence="9">
        <text>L-threonyl-[protein] + ATP = O-phospho-L-threonyl-[protein] + ADP + H(+)</text>
        <dbReference type="Rhea" id="RHEA:46608"/>
        <dbReference type="Rhea" id="RHEA-COMP:11060"/>
        <dbReference type="Rhea" id="RHEA-COMP:11605"/>
        <dbReference type="ChEBI" id="CHEBI:15378"/>
        <dbReference type="ChEBI" id="CHEBI:30013"/>
        <dbReference type="ChEBI" id="CHEBI:30616"/>
        <dbReference type="ChEBI" id="CHEBI:61977"/>
        <dbReference type="ChEBI" id="CHEBI:456216"/>
        <dbReference type="EC" id="2.7.11.1"/>
    </reaction>
</comment>
<evidence type="ECO:0000256" key="12">
    <source>
        <dbReference type="RuleBase" id="RU000304"/>
    </source>
</evidence>
<name>A0A6J1FPU4_CUCMO</name>